<keyword evidence="2" id="KW-0732">Signal</keyword>
<gene>
    <name evidence="3" type="ORF">SAMN04488568_11018</name>
</gene>
<evidence type="ECO:0000256" key="1">
    <source>
        <dbReference type="SAM" id="MobiDB-lite"/>
    </source>
</evidence>
<dbReference type="STRING" id="144026.SAMN04488568_11018"/>
<dbReference type="PROSITE" id="PS51257">
    <property type="entry name" value="PROKAR_LIPOPROTEIN"/>
    <property type="match status" value="1"/>
</dbReference>
<evidence type="ECO:0008006" key="5">
    <source>
        <dbReference type="Google" id="ProtNLM"/>
    </source>
</evidence>
<name>A0A1G9SN77_9PROT</name>
<accession>A0A1G9SN77</accession>
<dbReference type="EMBL" id="FNHG01000010">
    <property type="protein sequence ID" value="SDM36918.1"/>
    <property type="molecule type" value="Genomic_DNA"/>
</dbReference>
<evidence type="ECO:0000256" key="2">
    <source>
        <dbReference type="SAM" id="SignalP"/>
    </source>
</evidence>
<feature type="chain" id="PRO_5011713154" description="Lipoprotein" evidence="2">
    <location>
        <begin position="22"/>
        <end position="200"/>
    </location>
</feature>
<feature type="region of interest" description="Disordered" evidence="1">
    <location>
        <begin position="161"/>
        <end position="200"/>
    </location>
</feature>
<proteinExistence type="predicted"/>
<dbReference type="Proteomes" id="UP000199759">
    <property type="component" value="Unassembled WGS sequence"/>
</dbReference>
<sequence length="200" mass="22074">MNTMRKFTLFLATATALSACATTQTPSGVPPHSHPAPPHRVADTVGPATNMCQVAGLAEQRLGMLEEIHRYREAIRVEPGRSVSVADTRTQELIAAFETDLDGSYRFATASCRTYNRCLEENRFEEARCQDTAQLWHEGQDRFHDLSLQLAAVRERIASGCTSCSAPQPAPSPDRPYNHRHEPNNPDDLLGSVFSTGGHR</sequence>
<evidence type="ECO:0000313" key="4">
    <source>
        <dbReference type="Proteomes" id="UP000199759"/>
    </source>
</evidence>
<keyword evidence="4" id="KW-1185">Reference proteome</keyword>
<protein>
    <recommendedName>
        <fullName evidence="5">Lipoprotein</fullName>
    </recommendedName>
</protein>
<organism evidence="3 4">
    <name type="scientific">Maricaulis salignorans</name>
    <dbReference type="NCBI Taxonomy" id="144026"/>
    <lineage>
        <taxon>Bacteria</taxon>
        <taxon>Pseudomonadati</taxon>
        <taxon>Pseudomonadota</taxon>
        <taxon>Alphaproteobacteria</taxon>
        <taxon>Maricaulales</taxon>
        <taxon>Maricaulaceae</taxon>
        <taxon>Maricaulis</taxon>
    </lineage>
</organism>
<reference evidence="3 4" key="1">
    <citation type="submission" date="2016-10" db="EMBL/GenBank/DDBJ databases">
        <authorList>
            <person name="de Groot N.N."/>
        </authorList>
    </citation>
    <scope>NUCLEOTIDE SEQUENCE [LARGE SCALE GENOMIC DNA]</scope>
    <source>
        <strain evidence="3 4">DSM 16077</strain>
    </source>
</reference>
<dbReference type="AlphaFoldDB" id="A0A1G9SN77"/>
<feature type="signal peptide" evidence="2">
    <location>
        <begin position="1"/>
        <end position="21"/>
    </location>
</feature>
<evidence type="ECO:0000313" key="3">
    <source>
        <dbReference type="EMBL" id="SDM36918.1"/>
    </source>
</evidence>